<evidence type="ECO:0000256" key="1">
    <source>
        <dbReference type="ARBA" id="ARBA00004141"/>
    </source>
</evidence>
<reference evidence="6 7" key="1">
    <citation type="submission" date="2014-04" db="EMBL/GenBank/DDBJ databases">
        <authorList>
            <consortium name="DOE Joint Genome Institute"/>
            <person name="Kuo A."/>
            <person name="Martino E."/>
            <person name="Perotto S."/>
            <person name="Kohler A."/>
            <person name="Nagy L.G."/>
            <person name="Floudas D."/>
            <person name="Copeland A."/>
            <person name="Barry K.W."/>
            <person name="Cichocki N."/>
            <person name="Veneault-Fourrey C."/>
            <person name="LaButti K."/>
            <person name="Lindquist E.A."/>
            <person name="Lipzen A."/>
            <person name="Lundell T."/>
            <person name="Morin E."/>
            <person name="Murat C."/>
            <person name="Sun H."/>
            <person name="Tunlid A."/>
            <person name="Henrissat B."/>
            <person name="Grigoriev I.V."/>
            <person name="Hibbett D.S."/>
            <person name="Martin F."/>
            <person name="Nordberg H.P."/>
            <person name="Cantor M.N."/>
            <person name="Hua S.X."/>
        </authorList>
    </citation>
    <scope>NUCLEOTIDE SEQUENCE [LARGE SCALE GENOMIC DNA]</scope>
    <source>
        <strain evidence="6 7">Zn</strain>
    </source>
</reference>
<dbReference type="EMBL" id="KN832870">
    <property type="protein sequence ID" value="KIN07299.1"/>
    <property type="molecule type" value="Genomic_DNA"/>
</dbReference>
<evidence type="ECO:0000256" key="2">
    <source>
        <dbReference type="ARBA" id="ARBA00022692"/>
    </source>
</evidence>
<evidence type="ECO:0000256" key="3">
    <source>
        <dbReference type="ARBA" id="ARBA00022989"/>
    </source>
</evidence>
<dbReference type="OrthoDB" id="4521223at2759"/>
<keyword evidence="4 5" id="KW-0472">Membrane</keyword>
<evidence type="ECO:0000256" key="4">
    <source>
        <dbReference type="ARBA" id="ARBA00023136"/>
    </source>
</evidence>
<feature type="transmembrane region" description="Helical" evidence="5">
    <location>
        <begin position="64"/>
        <end position="82"/>
    </location>
</feature>
<accession>A0A0C3D7G9</accession>
<dbReference type="HOGENOM" id="CLU_033465_6_2_1"/>
<protein>
    <recommendedName>
        <fullName evidence="8">RTA1 like protein</fullName>
    </recommendedName>
</protein>
<evidence type="ECO:0000313" key="6">
    <source>
        <dbReference type="EMBL" id="KIN07299.1"/>
    </source>
</evidence>
<reference evidence="7" key="2">
    <citation type="submission" date="2015-01" db="EMBL/GenBank/DDBJ databases">
        <title>Evolutionary Origins and Diversification of the Mycorrhizal Mutualists.</title>
        <authorList>
            <consortium name="DOE Joint Genome Institute"/>
            <consortium name="Mycorrhizal Genomics Consortium"/>
            <person name="Kohler A."/>
            <person name="Kuo A."/>
            <person name="Nagy L.G."/>
            <person name="Floudas D."/>
            <person name="Copeland A."/>
            <person name="Barry K.W."/>
            <person name="Cichocki N."/>
            <person name="Veneault-Fourrey C."/>
            <person name="LaButti K."/>
            <person name="Lindquist E.A."/>
            <person name="Lipzen A."/>
            <person name="Lundell T."/>
            <person name="Morin E."/>
            <person name="Murat C."/>
            <person name="Riley R."/>
            <person name="Ohm R."/>
            <person name="Sun H."/>
            <person name="Tunlid A."/>
            <person name="Henrissat B."/>
            <person name="Grigoriev I.V."/>
            <person name="Hibbett D.S."/>
            <person name="Martin F."/>
        </authorList>
    </citation>
    <scope>NUCLEOTIDE SEQUENCE [LARGE SCALE GENOMIC DNA]</scope>
    <source>
        <strain evidence="7">Zn</strain>
    </source>
</reference>
<dbReference type="InterPro" id="IPR007568">
    <property type="entry name" value="RTA1"/>
</dbReference>
<name>A0A0C3D7G9_OIDMZ</name>
<proteinExistence type="predicted"/>
<feature type="transmembrane region" description="Helical" evidence="5">
    <location>
        <begin position="28"/>
        <end position="52"/>
    </location>
</feature>
<dbReference type="InParanoid" id="A0A0C3D7G9"/>
<dbReference type="AlphaFoldDB" id="A0A0C3D7G9"/>
<keyword evidence="7" id="KW-1185">Reference proteome</keyword>
<organism evidence="6 7">
    <name type="scientific">Oidiodendron maius (strain Zn)</name>
    <dbReference type="NCBI Taxonomy" id="913774"/>
    <lineage>
        <taxon>Eukaryota</taxon>
        <taxon>Fungi</taxon>
        <taxon>Dikarya</taxon>
        <taxon>Ascomycota</taxon>
        <taxon>Pezizomycotina</taxon>
        <taxon>Leotiomycetes</taxon>
        <taxon>Leotiomycetes incertae sedis</taxon>
        <taxon>Myxotrichaceae</taxon>
        <taxon>Oidiodendron</taxon>
    </lineage>
</organism>
<feature type="transmembrane region" description="Helical" evidence="5">
    <location>
        <begin position="142"/>
        <end position="161"/>
    </location>
</feature>
<dbReference type="PANTHER" id="PTHR31465:SF1">
    <property type="entry name" value="PROTEIN RTA1-RELATED"/>
    <property type="match status" value="1"/>
</dbReference>
<dbReference type="Proteomes" id="UP000054321">
    <property type="component" value="Unassembled WGS sequence"/>
</dbReference>
<feature type="transmembrane region" description="Helical" evidence="5">
    <location>
        <begin position="181"/>
        <end position="208"/>
    </location>
</feature>
<dbReference type="STRING" id="913774.A0A0C3D7G9"/>
<feature type="transmembrane region" description="Helical" evidence="5">
    <location>
        <begin position="94"/>
        <end position="119"/>
    </location>
</feature>
<keyword evidence="3 5" id="KW-1133">Transmembrane helix</keyword>
<evidence type="ECO:0000256" key="5">
    <source>
        <dbReference type="SAM" id="Phobius"/>
    </source>
</evidence>
<evidence type="ECO:0008006" key="8">
    <source>
        <dbReference type="Google" id="ProtNLM"/>
    </source>
</evidence>
<dbReference type="PANTHER" id="PTHR31465">
    <property type="entry name" value="PROTEIN RTA1-RELATED"/>
    <property type="match status" value="1"/>
</dbReference>
<feature type="transmembrane region" description="Helical" evidence="5">
    <location>
        <begin position="220"/>
        <end position="240"/>
    </location>
</feature>
<keyword evidence="2 5" id="KW-0812">Transmembrane</keyword>
<dbReference type="Pfam" id="PF04479">
    <property type="entry name" value="RTA1"/>
    <property type="match status" value="1"/>
</dbReference>
<evidence type="ECO:0000313" key="7">
    <source>
        <dbReference type="Proteomes" id="UP000054321"/>
    </source>
</evidence>
<gene>
    <name evidence="6" type="ORF">OIDMADRAFT_174290</name>
</gene>
<sequence>MNTTELPPVSGYIDPNWPNPHGPHDASIIIYGYVPNITLCVLGIVLFALAAIVHGTKALINRTWYFLPLTFACMMEVIGYIFRALSSRDDPYNIIYFVVAYSFIVVAPVFISASIYVCLTKLIAWALNEGVRLNSRVLKGKLILWTFITADTICTVVQIAGSALIGSRESKHKNPKVGNGILLAGLAIQSFFFLVYLGILAVFMLDIYRDPRFSTAFRKTSSFIGALVVSSLLVFLRTIFRLAESSQGVFGYLSSHEALFGALEFAPIVLAMAILGIWHPGRKIPAPLPKTVTRNSIV</sequence>
<dbReference type="GO" id="GO:0016020">
    <property type="term" value="C:membrane"/>
    <property type="evidence" value="ECO:0007669"/>
    <property type="project" value="UniProtKB-SubCell"/>
</dbReference>
<feature type="transmembrane region" description="Helical" evidence="5">
    <location>
        <begin position="260"/>
        <end position="278"/>
    </location>
</feature>
<comment type="subcellular location">
    <subcellularLocation>
        <location evidence="1">Membrane</location>
        <topology evidence="1">Multi-pass membrane protein</topology>
    </subcellularLocation>
</comment>